<comment type="caution">
    <text evidence="4">The sequence shown here is derived from an EMBL/GenBank/DDBJ whole genome shotgun (WGS) entry which is preliminary data.</text>
</comment>
<proteinExistence type="predicted"/>
<evidence type="ECO:0000259" key="2">
    <source>
        <dbReference type="Pfam" id="PF01551"/>
    </source>
</evidence>
<feature type="signal peptide" evidence="1">
    <location>
        <begin position="1"/>
        <end position="20"/>
    </location>
</feature>
<dbReference type="Pfam" id="PF01551">
    <property type="entry name" value="Peptidase_M23"/>
    <property type="match status" value="1"/>
</dbReference>
<dbReference type="EMBL" id="JAHXRI010000025">
    <property type="protein sequence ID" value="MBZ1351959.1"/>
    <property type="molecule type" value="Genomic_DNA"/>
</dbReference>
<keyword evidence="5" id="KW-1185">Reference proteome</keyword>
<dbReference type="InterPro" id="IPR011055">
    <property type="entry name" value="Dup_hybrid_motif"/>
</dbReference>
<sequence>MPVMRWLACLLTFLSGACAAAQDPLFAALNHPVPGGVAVIDITTKIKKGTTTEVRFLEKRVLVTRTKVGKTLAIVGIPLSTTPGTQRITITHGTTQSSADFEVRNKVYREQRITLKSNKHVHLSDEDLARYKREATLQDNAYQQFSQGHPSNLILDRPVDAPLSSPFGLKRFFNGEARAPHSGLDFAAPTGTPIKAPAAGTVILIGDFFFNGKTVFVDHGQGMISMFCHLSVIDVTEGQRLERGQVLGKVGATGRVTGAHLHWNVSLNDARVDPAIFIGMFTP</sequence>
<evidence type="ECO:0000256" key="1">
    <source>
        <dbReference type="SAM" id="SignalP"/>
    </source>
</evidence>
<dbReference type="InterPro" id="IPR050570">
    <property type="entry name" value="Cell_wall_metabolism_enzyme"/>
</dbReference>
<dbReference type="InterPro" id="IPR016047">
    <property type="entry name" value="M23ase_b-sheet_dom"/>
</dbReference>
<gene>
    <name evidence="4" type="ORF">KZZ10_15045</name>
</gene>
<evidence type="ECO:0000313" key="4">
    <source>
        <dbReference type="EMBL" id="MBZ1351959.1"/>
    </source>
</evidence>
<dbReference type="Pfam" id="PF18421">
    <property type="entry name" value="Peptidase_M23_N"/>
    <property type="match status" value="1"/>
</dbReference>
<keyword evidence="1" id="KW-0732">Signal</keyword>
<feature type="chain" id="PRO_5038136003" evidence="1">
    <location>
        <begin position="21"/>
        <end position="283"/>
    </location>
</feature>
<dbReference type="Gene3D" id="2.70.70.10">
    <property type="entry name" value="Glucose Permease (Domain IIA)"/>
    <property type="match status" value="1"/>
</dbReference>
<name>A0A953NE52_9BURK</name>
<organism evidence="4 5">
    <name type="scientific">Zwartia hollandica</name>
    <dbReference type="NCBI Taxonomy" id="324606"/>
    <lineage>
        <taxon>Bacteria</taxon>
        <taxon>Pseudomonadati</taxon>
        <taxon>Pseudomonadota</taxon>
        <taxon>Betaproteobacteria</taxon>
        <taxon>Burkholderiales</taxon>
        <taxon>Alcaligenaceae</taxon>
        <taxon>Zwartia</taxon>
    </lineage>
</organism>
<protein>
    <submittedName>
        <fullName evidence="4">Peptidoglycan DD-metalloendopeptidase family protein</fullName>
    </submittedName>
</protein>
<dbReference type="SUPFAM" id="SSF51261">
    <property type="entry name" value="Duplicated hybrid motif"/>
    <property type="match status" value="1"/>
</dbReference>
<evidence type="ECO:0000313" key="5">
    <source>
        <dbReference type="Proteomes" id="UP000739565"/>
    </source>
</evidence>
<reference evidence="4" key="1">
    <citation type="submission" date="2021-07" db="EMBL/GenBank/DDBJ databases">
        <title>New genus and species of the family Alcaligenaceae.</title>
        <authorList>
            <person name="Hahn M.W."/>
        </authorList>
    </citation>
    <scope>NUCLEOTIDE SEQUENCE</scope>
    <source>
        <strain evidence="4">LF4-65</strain>
    </source>
</reference>
<dbReference type="PANTHER" id="PTHR21666">
    <property type="entry name" value="PEPTIDASE-RELATED"/>
    <property type="match status" value="1"/>
</dbReference>
<dbReference type="Gene3D" id="2.60.40.1590">
    <property type="entry name" value="Peptidoglycan hydrolase domains"/>
    <property type="match status" value="1"/>
</dbReference>
<dbReference type="PANTHER" id="PTHR21666:SF285">
    <property type="entry name" value="M23 FAMILY METALLOPEPTIDASE"/>
    <property type="match status" value="1"/>
</dbReference>
<dbReference type="AlphaFoldDB" id="A0A953NE52"/>
<dbReference type="InterPro" id="IPR040487">
    <property type="entry name" value="Peptidase_M23_N"/>
</dbReference>
<feature type="domain" description="Peptidase family M23 N-terminal" evidence="3">
    <location>
        <begin position="30"/>
        <end position="106"/>
    </location>
</feature>
<dbReference type="GO" id="GO:0004222">
    <property type="term" value="F:metalloendopeptidase activity"/>
    <property type="evidence" value="ECO:0007669"/>
    <property type="project" value="TreeGrafter"/>
</dbReference>
<evidence type="ECO:0000259" key="3">
    <source>
        <dbReference type="Pfam" id="PF18421"/>
    </source>
</evidence>
<dbReference type="FunFam" id="2.70.70.10:FF:000019">
    <property type="entry name" value="M23 family peptidase"/>
    <property type="match status" value="1"/>
</dbReference>
<feature type="domain" description="M23ase beta-sheet core" evidence="2">
    <location>
        <begin position="180"/>
        <end position="274"/>
    </location>
</feature>
<dbReference type="PROSITE" id="PS51257">
    <property type="entry name" value="PROKAR_LIPOPROTEIN"/>
    <property type="match status" value="1"/>
</dbReference>
<dbReference type="Proteomes" id="UP000739565">
    <property type="component" value="Unassembled WGS sequence"/>
</dbReference>
<accession>A0A953NE52</accession>
<dbReference type="CDD" id="cd12797">
    <property type="entry name" value="M23_peptidase"/>
    <property type="match status" value="1"/>
</dbReference>